<dbReference type="AlphaFoldDB" id="A0A430FA57"/>
<sequence>MAEVAKPRNNKERVANALHFLQEGLHDPVDGVMRGRFGTQDWPEAWAREDAQRMGRNPLKLSKDDVSVQLRAITTFGRDFNGILERYQQAYASELREFRNRWAHSDEQFTNDETLRMLTTTQLLLEALDAPDSAHDVQIMKDDLQREIYRQKTRDTMRKKIYTIAPEGGIKAWREVIMPRPDVANGTYSASEFAANLYTVAVTHDADATYGDPIEFFKRTYITEGLHDLLLRGVKRLVAGTGGSPVVNLQTNFGGGKTHSMLAMYHLFGDTKVTELPQDVQDIAMDAGVEPWEPGHIRRVAIVGTKLNAGSGNVKEDDTVVHTIWGELAWQLGGREAYDLIAENDRNATPPGALLDELLHRYSPCLIMIDEWVAYARQLVGRDDLQGGTFDNQFTFAQALTEAVAAEPRCMLLISIPASDTDDAASSSEVGGSKGHEALERLQHIVRREADQWKPSSRDESFEIVRRRLFEEPDAAAQEQIDITAAQFIRMYQQNPTLYPSDVTTVDYRRRISASYPLHPALLDCLYEDWSSLDGFQRTRGVLTLVSSIISALWASNDTSPLILPGNVPLADESVRSNLTQYLEGHWLPVLDADITGEDATDARIDADVAPLGARHLAERIAHTVFMDSAPRAAMAVKGISAEQLMIGTVMPGDKTGNYPGAIDKLAANSTYFFAENNRYRYGTSPSMAKEAQESAEALRNDPQMVYNAIVSFLKQEGTAANRGMFAKVTVAPTSEDSIADADACTLVIDHPRYAISRNADRRSDGMRWMRKAVDEANGAQRRNRNMVMFAAADRDRMSMVEDDTRMYLGWKKVLESSNALDLTESNKAQARLEVEQREQALHGSIRNAYIYLVYPEQLQTNAAYELRQVNVVDDPESSIARRMGDKAQDNQALLRTMDASTLSMDVLAHMRSQFEDGTLPLADVWSCMARFVYMPRLTGKAVLDDCIEAMPGTVMEAELRFAVAAGRDKETGHLQQLVIPGITDSQRIFHVSDSTLIVDWDTAMEQYTHDEQAMQDATKDSNVDDFHARNLAPQTGVEEPATETEVPHPLKTRYFAMVRLDEQMPNRTISQLNERILDQLRLVGAKVTLQLDVQAYRPDGFDEEFVERITDASKDMEVQDFNFEED</sequence>
<feature type="domain" description="Swt1-like HEPN" evidence="1">
    <location>
        <begin position="17"/>
        <end position="128"/>
    </location>
</feature>
<dbReference type="Pfam" id="PF18731">
    <property type="entry name" value="HEPN_Swt1"/>
    <property type="match status" value="1"/>
</dbReference>
<organism evidence="2 3">
    <name type="scientific">Bifidobacterium castoris</name>
    <dbReference type="NCBI Taxonomy" id="2306972"/>
    <lineage>
        <taxon>Bacteria</taxon>
        <taxon>Bacillati</taxon>
        <taxon>Actinomycetota</taxon>
        <taxon>Actinomycetes</taxon>
        <taxon>Bifidobacteriales</taxon>
        <taxon>Bifidobacteriaceae</taxon>
        <taxon>Bifidobacterium</taxon>
    </lineage>
</organism>
<dbReference type="InterPro" id="IPR007555">
    <property type="entry name" value="DUF499"/>
</dbReference>
<protein>
    <submittedName>
        <fullName evidence="2">ATPase AAA</fullName>
    </submittedName>
</protein>
<dbReference type="Proteomes" id="UP000288052">
    <property type="component" value="Unassembled WGS sequence"/>
</dbReference>
<dbReference type="EMBL" id="QXGI01000001">
    <property type="protein sequence ID" value="RSX49717.1"/>
    <property type="molecule type" value="Genomic_DNA"/>
</dbReference>
<gene>
    <name evidence="2" type="ORF">D2E22_0178</name>
</gene>
<dbReference type="Pfam" id="PF04465">
    <property type="entry name" value="DUF499"/>
    <property type="match status" value="1"/>
</dbReference>
<evidence type="ECO:0000259" key="1">
    <source>
        <dbReference type="Pfam" id="PF18731"/>
    </source>
</evidence>
<name>A0A430FA57_9BIFI</name>
<accession>A0A430FA57</accession>
<evidence type="ECO:0000313" key="3">
    <source>
        <dbReference type="Proteomes" id="UP000288052"/>
    </source>
</evidence>
<evidence type="ECO:0000313" key="2">
    <source>
        <dbReference type="EMBL" id="RSX49717.1"/>
    </source>
</evidence>
<dbReference type="RefSeq" id="WP_126031245.1">
    <property type="nucleotide sequence ID" value="NZ_QXGI01000001.1"/>
</dbReference>
<comment type="caution">
    <text evidence="2">The sequence shown here is derived from an EMBL/GenBank/DDBJ whole genome shotgun (WGS) entry which is preliminary data.</text>
</comment>
<proteinExistence type="predicted"/>
<dbReference type="InterPro" id="IPR041650">
    <property type="entry name" value="HEPN_Swt1"/>
</dbReference>
<dbReference type="OrthoDB" id="9757917at2"/>
<reference evidence="2 3" key="1">
    <citation type="submission" date="2018-09" db="EMBL/GenBank/DDBJ databases">
        <title>Characterization of the phylogenetic diversity of five novel species belonging to the genus Bifidobacterium.</title>
        <authorList>
            <person name="Lugli G.A."/>
            <person name="Duranti S."/>
            <person name="Milani C."/>
        </authorList>
    </citation>
    <scope>NUCLEOTIDE SEQUENCE [LARGE SCALE GENOMIC DNA]</scope>
    <source>
        <strain evidence="2 3">2020B</strain>
    </source>
</reference>
<keyword evidence="3" id="KW-1185">Reference proteome</keyword>